<name>A0ABW4R2P2_9RHOB</name>
<feature type="region of interest" description="Disordered" evidence="1">
    <location>
        <begin position="124"/>
        <end position="144"/>
    </location>
</feature>
<feature type="domain" description="Glyoxalase-related protein" evidence="2">
    <location>
        <begin position="5"/>
        <end position="142"/>
    </location>
</feature>
<evidence type="ECO:0000313" key="3">
    <source>
        <dbReference type="EMBL" id="MFD1880408.1"/>
    </source>
</evidence>
<evidence type="ECO:0000313" key="4">
    <source>
        <dbReference type="Proteomes" id="UP001597213"/>
    </source>
</evidence>
<comment type="caution">
    <text evidence="3">The sequence shown here is derived from an EMBL/GenBank/DDBJ whole genome shotgun (WGS) entry which is preliminary data.</text>
</comment>
<dbReference type="Pfam" id="PF20066">
    <property type="entry name" value="Glyoxalase_8"/>
    <property type="match status" value="1"/>
</dbReference>
<gene>
    <name evidence="3" type="ORF">ACFSCT_01610</name>
</gene>
<dbReference type="Proteomes" id="UP001597213">
    <property type="component" value="Unassembled WGS sequence"/>
</dbReference>
<accession>A0ABW4R2P2</accession>
<sequence>MAMTHDLNALKSQAKNLRAALDRAGTPVTHSQALELVAQTHGARDWNTAHAAAEAVRTDAPLWQFGGRVAGRYLGHPFTGRVIAASERGRNHHALTIAFDTPVDVAQSDLMTVPRKRINATVNASGRSISRTSDGQPHLVLEAA</sequence>
<feature type="compositionally biased region" description="Polar residues" evidence="1">
    <location>
        <begin position="124"/>
        <end position="135"/>
    </location>
</feature>
<evidence type="ECO:0000259" key="2">
    <source>
        <dbReference type="Pfam" id="PF20066"/>
    </source>
</evidence>
<protein>
    <submittedName>
        <fullName evidence="3">Glyoxalase superfamily protein</fullName>
    </submittedName>
</protein>
<dbReference type="RefSeq" id="WP_379139569.1">
    <property type="nucleotide sequence ID" value="NZ_JBHUEN010000005.1"/>
</dbReference>
<proteinExistence type="predicted"/>
<organism evidence="3 4">
    <name type="scientific">Paracoccus pacificus</name>
    <dbReference type="NCBI Taxonomy" id="1463598"/>
    <lineage>
        <taxon>Bacteria</taxon>
        <taxon>Pseudomonadati</taxon>
        <taxon>Pseudomonadota</taxon>
        <taxon>Alphaproteobacteria</taxon>
        <taxon>Rhodobacterales</taxon>
        <taxon>Paracoccaceae</taxon>
        <taxon>Paracoccus</taxon>
    </lineage>
</organism>
<dbReference type="EMBL" id="JBHUEN010000005">
    <property type="protein sequence ID" value="MFD1880408.1"/>
    <property type="molecule type" value="Genomic_DNA"/>
</dbReference>
<reference evidence="4" key="1">
    <citation type="journal article" date="2019" name="Int. J. Syst. Evol. Microbiol.">
        <title>The Global Catalogue of Microorganisms (GCM) 10K type strain sequencing project: providing services to taxonomists for standard genome sequencing and annotation.</title>
        <authorList>
            <consortium name="The Broad Institute Genomics Platform"/>
            <consortium name="The Broad Institute Genome Sequencing Center for Infectious Disease"/>
            <person name="Wu L."/>
            <person name="Ma J."/>
        </authorList>
    </citation>
    <scope>NUCLEOTIDE SEQUENCE [LARGE SCALE GENOMIC DNA]</scope>
    <source>
        <strain evidence="4">CCUG 56029</strain>
    </source>
</reference>
<dbReference type="InterPro" id="IPR045517">
    <property type="entry name" value="Glyoxalase_8"/>
</dbReference>
<evidence type="ECO:0000256" key="1">
    <source>
        <dbReference type="SAM" id="MobiDB-lite"/>
    </source>
</evidence>
<keyword evidence="4" id="KW-1185">Reference proteome</keyword>